<accession>Q22RN7</accession>
<evidence type="ECO:0000256" key="1">
    <source>
        <dbReference type="SAM" id="Coils"/>
    </source>
</evidence>
<keyword evidence="1" id="KW-0175">Coiled coil</keyword>
<reference evidence="4" key="1">
    <citation type="journal article" date="2006" name="PLoS Biol.">
        <title>Macronuclear genome sequence of the ciliate Tetrahymena thermophila, a model eukaryote.</title>
        <authorList>
            <person name="Eisen J.A."/>
            <person name="Coyne R.S."/>
            <person name="Wu M."/>
            <person name="Wu D."/>
            <person name="Thiagarajan M."/>
            <person name="Wortman J.R."/>
            <person name="Badger J.H."/>
            <person name="Ren Q."/>
            <person name="Amedeo P."/>
            <person name="Jones K.M."/>
            <person name="Tallon L.J."/>
            <person name="Delcher A.L."/>
            <person name="Salzberg S.L."/>
            <person name="Silva J.C."/>
            <person name="Haas B.J."/>
            <person name="Majoros W.H."/>
            <person name="Farzad M."/>
            <person name="Carlton J.M."/>
            <person name="Smith R.K. Jr."/>
            <person name="Garg J."/>
            <person name="Pearlman R.E."/>
            <person name="Karrer K.M."/>
            <person name="Sun L."/>
            <person name="Manning G."/>
            <person name="Elde N.C."/>
            <person name="Turkewitz A.P."/>
            <person name="Asai D.J."/>
            <person name="Wilkes D.E."/>
            <person name="Wang Y."/>
            <person name="Cai H."/>
            <person name="Collins K."/>
            <person name="Stewart B.A."/>
            <person name="Lee S.R."/>
            <person name="Wilamowska K."/>
            <person name="Weinberg Z."/>
            <person name="Ruzzo W.L."/>
            <person name="Wloga D."/>
            <person name="Gaertig J."/>
            <person name="Frankel J."/>
            <person name="Tsao C.-C."/>
            <person name="Gorovsky M.A."/>
            <person name="Keeling P.J."/>
            <person name="Waller R.F."/>
            <person name="Patron N.J."/>
            <person name="Cherry J.M."/>
            <person name="Stover N.A."/>
            <person name="Krieger C.J."/>
            <person name="del Toro C."/>
            <person name="Ryder H.F."/>
            <person name="Williamson S.C."/>
            <person name="Barbeau R.A."/>
            <person name="Hamilton E.P."/>
            <person name="Orias E."/>
        </authorList>
    </citation>
    <scope>NUCLEOTIDE SEQUENCE [LARGE SCALE GENOMIC DNA]</scope>
    <source>
        <strain evidence="4">SB210</strain>
    </source>
</reference>
<name>Q22RN7_TETTS</name>
<dbReference type="InParanoid" id="Q22RN7"/>
<gene>
    <name evidence="3" type="ORF">TTHERM_00013510</name>
</gene>
<evidence type="ECO:0000313" key="4">
    <source>
        <dbReference type="Proteomes" id="UP000009168"/>
    </source>
</evidence>
<dbReference type="HOGENOM" id="CLU_323271_0_0_1"/>
<dbReference type="Proteomes" id="UP000009168">
    <property type="component" value="Unassembled WGS sequence"/>
</dbReference>
<protein>
    <submittedName>
        <fullName evidence="3">Uncharacterized protein</fullName>
    </submittedName>
</protein>
<feature type="region of interest" description="Disordered" evidence="2">
    <location>
        <begin position="852"/>
        <end position="887"/>
    </location>
</feature>
<feature type="coiled-coil region" evidence="1">
    <location>
        <begin position="211"/>
        <end position="238"/>
    </location>
</feature>
<keyword evidence="4" id="KW-1185">Reference proteome</keyword>
<dbReference type="KEGG" id="tet:TTHERM_00013510"/>
<feature type="coiled-coil region" evidence="1">
    <location>
        <begin position="8"/>
        <end position="55"/>
    </location>
</feature>
<sequence>MQQEADFKRKYQTKIDFLQKENNQLRDENLNLQKLIKLQHEKQEILEEIKQIQCQYSQSYLQYERAGSLQSKSKSIQAKCNCQELQRTNSMLQQLFNKTMIENKRMVALISVIQNERDTALSKALIHEQIIEGLQLEEIDLIESLNGQIIAQKSCIQQQCNEIDTLNKKLQEFNVEKKGQNIIELEKFSTLQQKGEDKKTSQKVIELNSLLEQSLEQLNSKNAKIKFLEEQKNELIMINSLLTSELQQLKFNKKENLSLSKIIHNQYKIFGDEDMLSSNYSNLSYNEEVLPDKVNFKKDKEDGVSQNQRQYSNSPMYKTLKKNQSNQQGGNLNIANSNNNNISNLYLITEGQQGQINSQNNMSYIKPNEQNQSTNPNLAINKLNTLNNSFQNASVISNLNVPKLDLTKAFKVQQISVNNQMKQEQIKQQIYSQYKSLIEKRKLLQKRRQEKLITEEQYLLNNLQFIQQDEELVQELKPILEESSLLQEEIKKSRKSLETSYFNLRQQENLIDTLKRDLADAVDKNTILIQSNIQYENKWKKFQIYFSAYKDFYLSQQSTSLMNTCSTRNHNLTSNQNGNNNNNNNQINISNNIPQYSNTQQPYSPYILSNSEKQNNFNQSHLNHQYTSQVNNVTLNNNNYSHQISINQINHTSSINPFIPSAHGAIDLEQIPQNQNYVNCAQNQPYFQYYEQLGQKVFDEQDVQNSVFVPLSLRKNNEKHYLNIHTQRINKRCNQYQFISNSNNQNEEQKINIMQSTVAAAPFSSNNFQNVFSNPQSQQLIALNVFNEEQFGQKYNKFNQPQVKNIQEAKSKIISLAQELYFCLGLNKIIPNQMESPIQNFQKLYKTLDKSNQNPALNDKQKKPSVAQKKKRSNNFKSRSFSPQWRNHNNRLVPLPFRCFLKYKNIQPLRALHVKTMSMHNEDKLNFKFSSTKINSDFQII</sequence>
<organism evidence="3 4">
    <name type="scientific">Tetrahymena thermophila (strain SB210)</name>
    <dbReference type="NCBI Taxonomy" id="312017"/>
    <lineage>
        <taxon>Eukaryota</taxon>
        <taxon>Sar</taxon>
        <taxon>Alveolata</taxon>
        <taxon>Ciliophora</taxon>
        <taxon>Intramacronucleata</taxon>
        <taxon>Oligohymenophorea</taxon>
        <taxon>Hymenostomatida</taxon>
        <taxon>Tetrahymenina</taxon>
        <taxon>Tetrahymenidae</taxon>
        <taxon>Tetrahymena</taxon>
    </lineage>
</organism>
<evidence type="ECO:0000313" key="3">
    <source>
        <dbReference type="EMBL" id="EAR88085.2"/>
    </source>
</evidence>
<dbReference type="GeneID" id="7823228"/>
<dbReference type="RefSeq" id="XP_001008330.2">
    <property type="nucleotide sequence ID" value="XM_001008330.2"/>
</dbReference>
<dbReference type="EMBL" id="GG662845">
    <property type="protein sequence ID" value="EAR88085.2"/>
    <property type="molecule type" value="Genomic_DNA"/>
</dbReference>
<feature type="region of interest" description="Disordered" evidence="2">
    <location>
        <begin position="570"/>
        <end position="595"/>
    </location>
</feature>
<evidence type="ECO:0000256" key="2">
    <source>
        <dbReference type="SAM" id="MobiDB-lite"/>
    </source>
</evidence>
<dbReference type="AlphaFoldDB" id="Q22RN7"/>
<proteinExistence type="predicted"/>